<feature type="transmembrane region" description="Helical" evidence="1">
    <location>
        <begin position="12"/>
        <end position="34"/>
    </location>
</feature>
<dbReference type="Proteomes" id="UP000182836">
    <property type="component" value="Unassembled WGS sequence"/>
</dbReference>
<reference evidence="4 6" key="2">
    <citation type="submission" date="2016-10" db="EMBL/GenBank/DDBJ databases">
        <authorList>
            <person name="de Groot N.N."/>
        </authorList>
    </citation>
    <scope>NUCLEOTIDE SEQUENCE [LARGE SCALE GENOMIC DNA]</scope>
    <source>
        <strain evidence="4 6">DSM 2895</strain>
    </source>
</reference>
<dbReference type="PANTHER" id="PTHR30590:SF2">
    <property type="entry name" value="INNER MEMBRANE PROTEIN"/>
    <property type="match status" value="1"/>
</dbReference>
<feature type="transmembrane region" description="Helical" evidence="1">
    <location>
        <begin position="148"/>
        <end position="169"/>
    </location>
</feature>
<reference evidence="3 5" key="1">
    <citation type="submission" date="2015-07" db="EMBL/GenBank/DDBJ databases">
        <title>Fjat-14205 dsm 2895.</title>
        <authorList>
            <person name="Liu B."/>
            <person name="Wang J."/>
            <person name="Zhu Y."/>
            <person name="Liu G."/>
            <person name="Chen Q."/>
            <person name="Chen Z."/>
            <person name="Lan J."/>
            <person name="Che J."/>
            <person name="Ge C."/>
            <person name="Shi H."/>
            <person name="Pan Z."/>
            <person name="Liu X."/>
        </authorList>
    </citation>
    <scope>NUCLEOTIDE SEQUENCE [LARGE SCALE GENOMIC DNA]</scope>
    <source>
        <strain evidence="3 5">DSM 2895</strain>
    </source>
</reference>
<dbReference type="Pfam" id="PF04235">
    <property type="entry name" value="DUF418"/>
    <property type="match status" value="1"/>
</dbReference>
<feature type="domain" description="DUF418" evidence="2">
    <location>
        <begin position="226"/>
        <end position="375"/>
    </location>
</feature>
<dbReference type="Proteomes" id="UP000037269">
    <property type="component" value="Unassembled WGS sequence"/>
</dbReference>
<evidence type="ECO:0000313" key="4">
    <source>
        <dbReference type="EMBL" id="SDJ14011.1"/>
    </source>
</evidence>
<dbReference type="GeneID" id="42304283"/>
<evidence type="ECO:0000313" key="5">
    <source>
        <dbReference type="Proteomes" id="UP000037269"/>
    </source>
</evidence>
<feature type="transmembrane region" description="Helical" evidence="1">
    <location>
        <begin position="120"/>
        <end position="136"/>
    </location>
</feature>
<feature type="transmembrane region" description="Helical" evidence="1">
    <location>
        <begin position="248"/>
        <end position="267"/>
    </location>
</feature>
<dbReference type="PATRIC" id="fig|47500.8.peg.4000"/>
<evidence type="ECO:0000256" key="1">
    <source>
        <dbReference type="SAM" id="Phobius"/>
    </source>
</evidence>
<proteinExistence type="predicted"/>
<keyword evidence="5" id="KW-1185">Reference proteome</keyword>
<feature type="transmembrane region" description="Helical" evidence="1">
    <location>
        <begin position="91"/>
        <end position="114"/>
    </location>
</feature>
<feature type="transmembrane region" description="Helical" evidence="1">
    <location>
        <begin position="311"/>
        <end position="329"/>
    </location>
</feature>
<organism evidence="3 5">
    <name type="scientific">Aneurinibacillus migulanus</name>
    <name type="common">Bacillus migulanus</name>
    <dbReference type="NCBI Taxonomy" id="47500"/>
    <lineage>
        <taxon>Bacteria</taxon>
        <taxon>Bacillati</taxon>
        <taxon>Bacillota</taxon>
        <taxon>Bacilli</taxon>
        <taxon>Bacillales</taxon>
        <taxon>Paenibacillaceae</taxon>
        <taxon>Aneurinibacillus group</taxon>
        <taxon>Aneurinibacillus</taxon>
    </lineage>
</organism>
<dbReference type="InterPro" id="IPR007349">
    <property type="entry name" value="DUF418"/>
</dbReference>
<dbReference type="AlphaFoldDB" id="A0A0D1UW03"/>
<accession>A0A0D1UW03</accession>
<dbReference type="OrthoDB" id="9807744at2"/>
<sequence>MKEKSKRIRLLDILRGFAVLGTLGTNIWIFAHLGNLSYIFTFDHSEWWTSINDFIRLFVLFLVNGKLLGLLTIMFGVGLELKYQQSLRKGTAWPGTYLWTSFILLVEGFIHFALVMEYDILMSYAVTAIIVCFVVRRGDEAIKRTMKWVGGFHAAMLLFVLVIGIYANLIGANISLGDMRDTVMLYKEDNWLEQVQYRLLHFLSLRIEVILVIPMNIFLFLLGVTLMRSGAFSPDENGRKLRAKLLKIGLLAGLPLNLLIFIPGGAFDFPVRYLFAPILSLGYMSIIARLVEKKPNFWLWSRLEQAGKMSLSCYVIQNILGTAIFYGWGLGLGEKVDSLSIVMIWLLICVFQLGFAFLWLQKFPIGPMELARKYLSRTTYQ</sequence>
<dbReference type="InterPro" id="IPR052529">
    <property type="entry name" value="Bact_Transport_Assoc"/>
</dbReference>
<keyword evidence="1" id="KW-1133">Transmembrane helix</keyword>
<gene>
    <name evidence="3" type="ORF">AF333_03540</name>
    <name evidence="4" type="ORF">SAMN04487909_112123</name>
</gene>
<keyword evidence="1" id="KW-0472">Membrane</keyword>
<keyword evidence="1" id="KW-0812">Transmembrane</keyword>
<dbReference type="RefSeq" id="WP_043068452.1">
    <property type="nucleotide sequence ID" value="NZ_BJOA01000198.1"/>
</dbReference>
<evidence type="ECO:0000313" key="6">
    <source>
        <dbReference type="Proteomes" id="UP000182836"/>
    </source>
</evidence>
<feature type="transmembrane region" description="Helical" evidence="1">
    <location>
        <begin position="341"/>
        <end position="360"/>
    </location>
</feature>
<feature type="transmembrane region" description="Helical" evidence="1">
    <location>
        <begin position="273"/>
        <end position="291"/>
    </location>
</feature>
<dbReference type="PANTHER" id="PTHR30590">
    <property type="entry name" value="INNER MEMBRANE PROTEIN"/>
    <property type="match status" value="1"/>
</dbReference>
<protein>
    <submittedName>
        <fullName evidence="3">Membrane protein</fullName>
    </submittedName>
</protein>
<dbReference type="EMBL" id="LGUG01000004">
    <property type="protein sequence ID" value="KON94692.1"/>
    <property type="molecule type" value="Genomic_DNA"/>
</dbReference>
<feature type="transmembrane region" description="Helical" evidence="1">
    <location>
        <begin position="209"/>
        <end position="227"/>
    </location>
</feature>
<dbReference type="STRING" id="47500.AF333_03540"/>
<name>A0A0D1UW03_ANEMI</name>
<evidence type="ECO:0000313" key="3">
    <source>
        <dbReference type="EMBL" id="KON94692.1"/>
    </source>
</evidence>
<evidence type="ECO:0000259" key="2">
    <source>
        <dbReference type="Pfam" id="PF04235"/>
    </source>
</evidence>
<feature type="transmembrane region" description="Helical" evidence="1">
    <location>
        <begin position="54"/>
        <end position="79"/>
    </location>
</feature>
<dbReference type="EMBL" id="FNED01000012">
    <property type="protein sequence ID" value="SDJ14011.1"/>
    <property type="molecule type" value="Genomic_DNA"/>
</dbReference>